<dbReference type="GO" id="GO:0004016">
    <property type="term" value="F:adenylate cyclase activity"/>
    <property type="evidence" value="ECO:0007669"/>
    <property type="project" value="UniProtKB-ARBA"/>
</dbReference>
<protein>
    <recommendedName>
        <fullName evidence="5">Adenylate/guanylate cyclase domain-containing protein</fullName>
    </recommendedName>
</protein>
<dbReference type="InterPro" id="IPR050697">
    <property type="entry name" value="Adenylyl/Guanylyl_Cyclase_3/4"/>
</dbReference>
<sequence>MSASDSAFVTPSCFAQLDQLSLKDIIRLQAQLEQELKRRFERCLVLLFSDMVGSTSYFQRFGDAAGRQLQQLHLDLLEAAVLAHDGRIVDTAGDGAFVVFEDCGRALRAIQQVQVQLSEQNLSRARSHQLQLRMGLHWGRVLSDGQSVSGDAVNFCARVVASAEPGEVRLSREAFQELPAAWRVQCRPLAPVLLKDVAAAVELMAFDWRDRSQFPTHVLIGDAKEAQALPLLDIISFGRLREHEGVPANDVVLSHADPMQALQISRWHFELRRGAQGMVLRALSDSATLVDGQPAPKGRDVPVRVGCRIDVANALSLRLLAPLPCHAADADQTLVSMSRMRLDLSAVAAAGPLTGEIPAGARRAGS</sequence>
<dbReference type="Gene3D" id="3.30.70.1230">
    <property type="entry name" value="Nucleotide cyclase"/>
    <property type="match status" value="1"/>
</dbReference>
<dbReference type="InterPro" id="IPR001054">
    <property type="entry name" value="A/G_cyclase"/>
</dbReference>
<dbReference type="SMART" id="SM00044">
    <property type="entry name" value="CYCc"/>
    <property type="match status" value="1"/>
</dbReference>
<evidence type="ECO:0008006" key="5">
    <source>
        <dbReference type="Google" id="ProtNLM"/>
    </source>
</evidence>
<dbReference type="InterPro" id="IPR000253">
    <property type="entry name" value="FHA_dom"/>
</dbReference>
<evidence type="ECO:0000313" key="4">
    <source>
        <dbReference type="Proteomes" id="UP000235916"/>
    </source>
</evidence>
<dbReference type="EMBL" id="POSP01000003">
    <property type="protein sequence ID" value="PND37290.1"/>
    <property type="molecule type" value="Genomic_DNA"/>
</dbReference>
<dbReference type="Proteomes" id="UP000235916">
    <property type="component" value="Unassembled WGS sequence"/>
</dbReference>
<dbReference type="PROSITE" id="PS50125">
    <property type="entry name" value="GUANYLATE_CYCLASE_2"/>
    <property type="match status" value="1"/>
</dbReference>
<evidence type="ECO:0000313" key="3">
    <source>
        <dbReference type="EMBL" id="PND37290.1"/>
    </source>
</evidence>
<dbReference type="OrthoDB" id="9802500at2"/>
<dbReference type="RefSeq" id="WP_102767209.1">
    <property type="nucleotide sequence ID" value="NZ_POSP01000003.1"/>
</dbReference>
<gene>
    <name evidence="3" type="ORF">C1O66_06930</name>
</gene>
<dbReference type="GO" id="GO:0009190">
    <property type="term" value="P:cyclic nucleotide biosynthetic process"/>
    <property type="evidence" value="ECO:0007669"/>
    <property type="project" value="InterPro"/>
</dbReference>
<dbReference type="Pfam" id="PF00498">
    <property type="entry name" value="FHA"/>
    <property type="match status" value="1"/>
</dbReference>
<dbReference type="InterPro" id="IPR008984">
    <property type="entry name" value="SMAD_FHA_dom_sf"/>
</dbReference>
<evidence type="ECO:0000259" key="1">
    <source>
        <dbReference type="PROSITE" id="PS50006"/>
    </source>
</evidence>
<reference evidence="3 4" key="1">
    <citation type="submission" date="2018-01" db="EMBL/GenBank/DDBJ databases">
        <title>Draft genome sequence of Paucibacter aquatile CR182 isolated from freshwater of the Nakdong River.</title>
        <authorList>
            <person name="Choi A."/>
            <person name="Chung E.J."/>
        </authorList>
    </citation>
    <scope>NUCLEOTIDE SEQUENCE [LARGE SCALE GENOMIC DNA]</scope>
    <source>
        <strain evidence="3 4">CR182</strain>
    </source>
</reference>
<organism evidence="3 4">
    <name type="scientific">Kinneretia aquatilis</name>
    <dbReference type="NCBI Taxonomy" id="2070761"/>
    <lineage>
        <taxon>Bacteria</taxon>
        <taxon>Pseudomonadati</taxon>
        <taxon>Pseudomonadota</taxon>
        <taxon>Betaproteobacteria</taxon>
        <taxon>Burkholderiales</taxon>
        <taxon>Sphaerotilaceae</taxon>
        <taxon>Roseateles</taxon>
    </lineage>
</organism>
<dbReference type="PANTHER" id="PTHR43081">
    <property type="entry name" value="ADENYLATE CYCLASE, TERMINAL-DIFFERENTIATION SPECIFIC-RELATED"/>
    <property type="match status" value="1"/>
</dbReference>
<dbReference type="Gene3D" id="2.60.200.20">
    <property type="match status" value="1"/>
</dbReference>
<evidence type="ECO:0000259" key="2">
    <source>
        <dbReference type="PROSITE" id="PS50125"/>
    </source>
</evidence>
<dbReference type="GO" id="GO:0035556">
    <property type="term" value="P:intracellular signal transduction"/>
    <property type="evidence" value="ECO:0007669"/>
    <property type="project" value="InterPro"/>
</dbReference>
<dbReference type="Pfam" id="PF00211">
    <property type="entry name" value="Guanylate_cyc"/>
    <property type="match status" value="1"/>
</dbReference>
<accession>A0A2N8KV34</accession>
<dbReference type="AlphaFoldDB" id="A0A2N8KV34"/>
<proteinExistence type="predicted"/>
<dbReference type="CDD" id="cd00060">
    <property type="entry name" value="FHA"/>
    <property type="match status" value="1"/>
</dbReference>
<dbReference type="PANTHER" id="PTHR43081:SF1">
    <property type="entry name" value="ADENYLATE CYCLASE, TERMINAL-DIFFERENTIATION SPECIFIC"/>
    <property type="match status" value="1"/>
</dbReference>
<dbReference type="SUPFAM" id="SSF49879">
    <property type="entry name" value="SMAD/FHA domain"/>
    <property type="match status" value="1"/>
</dbReference>
<comment type="caution">
    <text evidence="3">The sequence shown here is derived from an EMBL/GenBank/DDBJ whole genome shotgun (WGS) entry which is preliminary data.</text>
</comment>
<dbReference type="InterPro" id="IPR029787">
    <property type="entry name" value="Nucleotide_cyclase"/>
</dbReference>
<feature type="domain" description="FHA" evidence="1">
    <location>
        <begin position="235"/>
        <end position="295"/>
    </location>
</feature>
<feature type="domain" description="Guanylate cyclase" evidence="2">
    <location>
        <begin position="45"/>
        <end position="160"/>
    </location>
</feature>
<keyword evidence="4" id="KW-1185">Reference proteome</keyword>
<dbReference type="SUPFAM" id="SSF55073">
    <property type="entry name" value="Nucleotide cyclase"/>
    <property type="match status" value="1"/>
</dbReference>
<dbReference type="PROSITE" id="PS50006">
    <property type="entry name" value="FHA_DOMAIN"/>
    <property type="match status" value="1"/>
</dbReference>
<name>A0A2N8KV34_9BURK</name>
<dbReference type="CDD" id="cd07302">
    <property type="entry name" value="CHD"/>
    <property type="match status" value="1"/>
</dbReference>